<dbReference type="GO" id="GO:0071949">
    <property type="term" value="F:FAD binding"/>
    <property type="evidence" value="ECO:0007669"/>
    <property type="project" value="InterPro"/>
</dbReference>
<dbReference type="GO" id="GO:0044550">
    <property type="term" value="P:secondary metabolite biosynthetic process"/>
    <property type="evidence" value="ECO:0007669"/>
    <property type="project" value="TreeGrafter"/>
</dbReference>
<dbReference type="SUPFAM" id="SSF54373">
    <property type="entry name" value="FAD-linked reductases, C-terminal domain"/>
    <property type="match status" value="1"/>
</dbReference>
<accession>A0A5C3LTQ7</accession>
<dbReference type="InterPro" id="IPR036188">
    <property type="entry name" value="FAD/NAD-bd_sf"/>
</dbReference>
<evidence type="ECO:0000256" key="3">
    <source>
        <dbReference type="ARBA" id="ARBA00023002"/>
    </source>
</evidence>
<name>A0A5C3LTQ7_9AGAR</name>
<dbReference type="Pfam" id="PF01494">
    <property type="entry name" value="FAD_binding_3"/>
    <property type="match status" value="1"/>
</dbReference>
<evidence type="ECO:0000259" key="4">
    <source>
        <dbReference type="Pfam" id="PF01494"/>
    </source>
</evidence>
<keyword evidence="3" id="KW-0560">Oxidoreductase</keyword>
<reference evidence="5 6" key="1">
    <citation type="journal article" date="2019" name="Nat. Ecol. Evol.">
        <title>Megaphylogeny resolves global patterns of mushroom evolution.</title>
        <authorList>
            <person name="Varga T."/>
            <person name="Krizsan K."/>
            <person name="Foldi C."/>
            <person name="Dima B."/>
            <person name="Sanchez-Garcia M."/>
            <person name="Sanchez-Ramirez S."/>
            <person name="Szollosi G.J."/>
            <person name="Szarkandi J.G."/>
            <person name="Papp V."/>
            <person name="Albert L."/>
            <person name="Andreopoulos W."/>
            <person name="Angelini C."/>
            <person name="Antonin V."/>
            <person name="Barry K.W."/>
            <person name="Bougher N.L."/>
            <person name="Buchanan P."/>
            <person name="Buyck B."/>
            <person name="Bense V."/>
            <person name="Catcheside P."/>
            <person name="Chovatia M."/>
            <person name="Cooper J."/>
            <person name="Damon W."/>
            <person name="Desjardin D."/>
            <person name="Finy P."/>
            <person name="Geml J."/>
            <person name="Haridas S."/>
            <person name="Hughes K."/>
            <person name="Justo A."/>
            <person name="Karasinski D."/>
            <person name="Kautmanova I."/>
            <person name="Kiss B."/>
            <person name="Kocsube S."/>
            <person name="Kotiranta H."/>
            <person name="LaButti K.M."/>
            <person name="Lechner B.E."/>
            <person name="Liimatainen K."/>
            <person name="Lipzen A."/>
            <person name="Lukacs Z."/>
            <person name="Mihaltcheva S."/>
            <person name="Morgado L.N."/>
            <person name="Niskanen T."/>
            <person name="Noordeloos M.E."/>
            <person name="Ohm R.A."/>
            <person name="Ortiz-Santana B."/>
            <person name="Ovrebo C."/>
            <person name="Racz N."/>
            <person name="Riley R."/>
            <person name="Savchenko A."/>
            <person name="Shiryaev A."/>
            <person name="Soop K."/>
            <person name="Spirin V."/>
            <person name="Szebenyi C."/>
            <person name="Tomsovsky M."/>
            <person name="Tulloss R.E."/>
            <person name="Uehling J."/>
            <person name="Grigoriev I.V."/>
            <person name="Vagvolgyi C."/>
            <person name="Papp T."/>
            <person name="Martin F.M."/>
            <person name="Miettinen O."/>
            <person name="Hibbett D.S."/>
            <person name="Nagy L.G."/>
        </authorList>
    </citation>
    <scope>NUCLEOTIDE SEQUENCE [LARGE SCALE GENOMIC DNA]</scope>
    <source>
        <strain evidence="5 6">CBS 166.37</strain>
    </source>
</reference>
<organism evidence="5 6">
    <name type="scientific">Crucibulum laeve</name>
    <dbReference type="NCBI Taxonomy" id="68775"/>
    <lineage>
        <taxon>Eukaryota</taxon>
        <taxon>Fungi</taxon>
        <taxon>Dikarya</taxon>
        <taxon>Basidiomycota</taxon>
        <taxon>Agaricomycotina</taxon>
        <taxon>Agaricomycetes</taxon>
        <taxon>Agaricomycetidae</taxon>
        <taxon>Agaricales</taxon>
        <taxon>Agaricineae</taxon>
        <taxon>Nidulariaceae</taxon>
        <taxon>Crucibulum</taxon>
    </lineage>
</organism>
<evidence type="ECO:0000256" key="2">
    <source>
        <dbReference type="ARBA" id="ARBA00022827"/>
    </source>
</evidence>
<dbReference type="GO" id="GO:0016491">
    <property type="term" value="F:oxidoreductase activity"/>
    <property type="evidence" value="ECO:0007669"/>
    <property type="project" value="UniProtKB-KW"/>
</dbReference>
<dbReference type="AlphaFoldDB" id="A0A5C3LTQ7"/>
<dbReference type="EMBL" id="ML213615">
    <property type="protein sequence ID" value="TFK36172.1"/>
    <property type="molecule type" value="Genomic_DNA"/>
</dbReference>
<dbReference type="PRINTS" id="PR00420">
    <property type="entry name" value="RNGMNOXGNASE"/>
</dbReference>
<dbReference type="InterPro" id="IPR051104">
    <property type="entry name" value="FAD_monoxygenase"/>
</dbReference>
<protein>
    <submittedName>
        <fullName evidence="5">Salicylate hydroxylase</fullName>
    </submittedName>
</protein>
<keyword evidence="2" id="KW-0274">FAD</keyword>
<feature type="domain" description="FAD-binding" evidence="4">
    <location>
        <begin position="9"/>
        <end position="370"/>
    </location>
</feature>
<dbReference type="Proteomes" id="UP000308652">
    <property type="component" value="Unassembled WGS sequence"/>
</dbReference>
<keyword evidence="6" id="KW-1185">Reference proteome</keyword>
<proteinExistence type="predicted"/>
<gene>
    <name evidence="5" type="ORF">BDQ12DRAFT_686954</name>
</gene>
<sequence>MDSAAPLRIAIIGGGISGLTLAAALKRIAIAQNIVLDIYEAAPQFEEIGAGINLWPRVWEILKEIGLEDALTKLLPEDAVTDSTPSLVFEIRKSDHPNGVPIMDMIMNGGALRVHRADLQKELLKNIPEYCHVHLSKKLISCIETDERVNLKFQDGSTTSCDLLIAADGIKSTVRKLLIKQNELFSELESSLEPVWSGTVAYRGLVPVEMLEEEFPGHRASKVPIMHLIIYPVAQGRLINVVVFSSSPEKEGTIYDGPPMLQVSQEEILSVCDGWEEEVLSLLRCIHAPTKWAVYAINPLSRWTAGRITLTGDAAHAMTPHLGAGAGQAIEDAYVLAALIANNHKGREGIPRLLEVYNSVRQPIGNYVLEISRIQGMHCQFNAPGFEDVREGDEVELMKLKSLIKTLSRN</sequence>
<keyword evidence="1" id="KW-0285">Flavoprotein</keyword>
<dbReference type="PANTHER" id="PTHR46720">
    <property type="entry name" value="HYDROXYLASE, PUTATIVE (AFU_ORTHOLOGUE AFUA_3G01460)-RELATED"/>
    <property type="match status" value="1"/>
</dbReference>
<dbReference type="InterPro" id="IPR002938">
    <property type="entry name" value="FAD-bd"/>
</dbReference>
<evidence type="ECO:0000313" key="6">
    <source>
        <dbReference type="Proteomes" id="UP000308652"/>
    </source>
</evidence>
<dbReference type="OrthoDB" id="417877at2759"/>
<evidence type="ECO:0000256" key="1">
    <source>
        <dbReference type="ARBA" id="ARBA00022630"/>
    </source>
</evidence>
<dbReference type="PANTHER" id="PTHR46720:SF3">
    <property type="entry name" value="FAD-BINDING DOMAIN-CONTAINING PROTEIN-RELATED"/>
    <property type="match status" value="1"/>
</dbReference>
<evidence type="ECO:0000313" key="5">
    <source>
        <dbReference type="EMBL" id="TFK36172.1"/>
    </source>
</evidence>
<dbReference type="SUPFAM" id="SSF51905">
    <property type="entry name" value="FAD/NAD(P)-binding domain"/>
    <property type="match status" value="1"/>
</dbReference>
<dbReference type="Gene3D" id="3.50.50.60">
    <property type="entry name" value="FAD/NAD(P)-binding domain"/>
    <property type="match status" value="1"/>
</dbReference>
<dbReference type="STRING" id="68775.A0A5C3LTQ7"/>